<dbReference type="Pfam" id="PF02803">
    <property type="entry name" value="Thiolase_C"/>
    <property type="match status" value="1"/>
</dbReference>
<proteinExistence type="inferred from homology"/>
<evidence type="ECO:0000313" key="8">
    <source>
        <dbReference type="Proteomes" id="UP001500622"/>
    </source>
</evidence>
<dbReference type="SUPFAM" id="SSF53901">
    <property type="entry name" value="Thiolase-like"/>
    <property type="match status" value="2"/>
</dbReference>
<dbReference type="PIRSF" id="PIRSF000429">
    <property type="entry name" value="Ac-CoA_Ac_transf"/>
    <property type="match status" value="1"/>
</dbReference>
<name>A0ABP8L037_9MICO</name>
<dbReference type="Proteomes" id="UP001500622">
    <property type="component" value="Unassembled WGS sequence"/>
</dbReference>
<feature type="domain" description="Thiolase N-terminal" evidence="5">
    <location>
        <begin position="14"/>
        <end position="281"/>
    </location>
</feature>
<dbReference type="PANTHER" id="PTHR42689">
    <property type="entry name" value="ACETYL-COA ACYLTRANSFERASE FADA2 (3-KETOACYL-COA THIOLASE) (BETA-KETOTHIOLASE)-RELATED"/>
    <property type="match status" value="1"/>
</dbReference>
<reference evidence="8" key="1">
    <citation type="journal article" date="2019" name="Int. J. Syst. Evol. Microbiol.">
        <title>The Global Catalogue of Microorganisms (GCM) 10K type strain sequencing project: providing services to taxonomists for standard genome sequencing and annotation.</title>
        <authorList>
            <consortium name="The Broad Institute Genomics Platform"/>
            <consortium name="The Broad Institute Genome Sequencing Center for Infectious Disease"/>
            <person name="Wu L."/>
            <person name="Ma J."/>
        </authorList>
    </citation>
    <scope>NUCLEOTIDE SEQUENCE [LARGE SCALE GENOMIC DNA]</scope>
    <source>
        <strain evidence="8">JCM 17810</strain>
    </source>
</reference>
<dbReference type="NCBIfam" id="TIGR01930">
    <property type="entry name" value="AcCoA-C-Actrans"/>
    <property type="match status" value="1"/>
</dbReference>
<keyword evidence="2 4" id="KW-0808">Transferase</keyword>
<keyword evidence="8" id="KW-1185">Reference proteome</keyword>
<dbReference type="InterPro" id="IPR050521">
    <property type="entry name" value="3-ketoacyl-CoA_Thiolase"/>
</dbReference>
<feature type="domain" description="Thiolase C-terminal" evidence="6">
    <location>
        <begin position="294"/>
        <end position="440"/>
    </location>
</feature>
<evidence type="ECO:0000256" key="2">
    <source>
        <dbReference type="ARBA" id="ARBA00022679"/>
    </source>
</evidence>
<comment type="similarity">
    <text evidence="1 4">Belongs to the thiolase-like superfamily. Thiolase family.</text>
</comment>
<dbReference type="EMBL" id="BAABGN010000002">
    <property type="protein sequence ID" value="GAA4419040.1"/>
    <property type="molecule type" value="Genomic_DNA"/>
</dbReference>
<keyword evidence="3 4" id="KW-0012">Acyltransferase</keyword>
<evidence type="ECO:0000259" key="6">
    <source>
        <dbReference type="Pfam" id="PF02803"/>
    </source>
</evidence>
<dbReference type="InterPro" id="IPR020617">
    <property type="entry name" value="Thiolase_C"/>
</dbReference>
<dbReference type="Pfam" id="PF00108">
    <property type="entry name" value="Thiolase_N"/>
    <property type="match status" value="1"/>
</dbReference>
<dbReference type="InterPro" id="IPR020616">
    <property type="entry name" value="Thiolase_N"/>
</dbReference>
<dbReference type="InterPro" id="IPR016039">
    <property type="entry name" value="Thiolase-like"/>
</dbReference>
<comment type="caution">
    <text evidence="7">The sequence shown here is derived from an EMBL/GenBank/DDBJ whole genome shotgun (WGS) entry which is preliminary data.</text>
</comment>
<evidence type="ECO:0000313" key="7">
    <source>
        <dbReference type="EMBL" id="GAA4419040.1"/>
    </source>
</evidence>
<sequence>MATAPSTPRTGRAAIIGANRIPFAKAGSAYAAATNKDMLTAALEGLVARFGLAGERLDEVAAGAVLKHSRDFNLTREVVLGSALDARTPAYDVQRACGTGLEAIIGVANKIALDQAEVGVGGGVDSTSDAPIVVSDRLRAALLKASRAKTLPDRLKAFTGLRPADLAPVAPDVAEPRTGLSMGEHQALTTTRWGISRESQDELALTSHQRLAAAYERGFFEDLVTPYRRLTRDESLRADTSMEKLGKLKPVFGKGADAPATMTAGNSTPLSDGASTVLLSSDAWASERGLPVLAHVVDAQVASTDFVGGGEGLLMGGAYAIPTLLARNEMSLADFDLVEIHEAFAATVLTTLAALEDEEFCRTRLGLDAPVGSVDRERLNVTGSSLAAGHPFAATGGRIVGTLAKLLHERGESEVRTGQQARGLISVCAAGGQAVTMILEAA</sequence>
<evidence type="ECO:0000256" key="4">
    <source>
        <dbReference type="RuleBase" id="RU003557"/>
    </source>
</evidence>
<dbReference type="Gene3D" id="3.40.47.10">
    <property type="match status" value="1"/>
</dbReference>
<evidence type="ECO:0000256" key="1">
    <source>
        <dbReference type="ARBA" id="ARBA00010982"/>
    </source>
</evidence>
<evidence type="ECO:0000256" key="3">
    <source>
        <dbReference type="ARBA" id="ARBA00023315"/>
    </source>
</evidence>
<dbReference type="CDD" id="cd00751">
    <property type="entry name" value="thiolase"/>
    <property type="match status" value="1"/>
</dbReference>
<dbReference type="InterPro" id="IPR002155">
    <property type="entry name" value="Thiolase"/>
</dbReference>
<protein>
    <submittedName>
        <fullName evidence="7">Acetyl-CoA C-acetyltransferase</fullName>
    </submittedName>
</protein>
<dbReference type="PANTHER" id="PTHR42689:SF1">
    <property type="entry name" value="ACETYL-COA ACYLTRANSFERASE FADA2 (3-KETOACYL-COA THIOLASE) (BETA-KETOTHIOLASE)-RELATED"/>
    <property type="match status" value="1"/>
</dbReference>
<dbReference type="RefSeq" id="WP_345215305.1">
    <property type="nucleotide sequence ID" value="NZ_BAABGN010000002.1"/>
</dbReference>
<gene>
    <name evidence="7" type="ORF">GCM10023169_09310</name>
</gene>
<organism evidence="7 8">
    <name type="scientific">Georgenia halophila</name>
    <dbReference type="NCBI Taxonomy" id="620889"/>
    <lineage>
        <taxon>Bacteria</taxon>
        <taxon>Bacillati</taxon>
        <taxon>Actinomycetota</taxon>
        <taxon>Actinomycetes</taxon>
        <taxon>Micrococcales</taxon>
        <taxon>Bogoriellaceae</taxon>
        <taxon>Georgenia</taxon>
    </lineage>
</organism>
<dbReference type="NCBIfam" id="NF006740">
    <property type="entry name" value="PRK09268.1"/>
    <property type="match status" value="1"/>
</dbReference>
<accession>A0ABP8L037</accession>
<evidence type="ECO:0000259" key="5">
    <source>
        <dbReference type="Pfam" id="PF00108"/>
    </source>
</evidence>